<dbReference type="EMBL" id="MU277226">
    <property type="protein sequence ID" value="KAI0059491.1"/>
    <property type="molecule type" value="Genomic_DNA"/>
</dbReference>
<name>A0ACB8SUJ9_9AGAM</name>
<reference evidence="1" key="1">
    <citation type="submission" date="2021-03" db="EMBL/GenBank/DDBJ databases">
        <authorList>
            <consortium name="DOE Joint Genome Institute"/>
            <person name="Ahrendt S."/>
            <person name="Looney B.P."/>
            <person name="Miyauchi S."/>
            <person name="Morin E."/>
            <person name="Drula E."/>
            <person name="Courty P.E."/>
            <person name="Chicoki N."/>
            <person name="Fauchery L."/>
            <person name="Kohler A."/>
            <person name="Kuo A."/>
            <person name="Labutti K."/>
            <person name="Pangilinan J."/>
            <person name="Lipzen A."/>
            <person name="Riley R."/>
            <person name="Andreopoulos W."/>
            <person name="He G."/>
            <person name="Johnson J."/>
            <person name="Barry K.W."/>
            <person name="Grigoriev I.V."/>
            <person name="Nagy L."/>
            <person name="Hibbett D."/>
            <person name="Henrissat B."/>
            <person name="Matheny P.B."/>
            <person name="Labbe J."/>
            <person name="Martin F."/>
        </authorList>
    </citation>
    <scope>NUCLEOTIDE SEQUENCE</scope>
    <source>
        <strain evidence="1">HHB10654</strain>
    </source>
</reference>
<comment type="caution">
    <text evidence="1">The sequence shown here is derived from an EMBL/GenBank/DDBJ whole genome shotgun (WGS) entry which is preliminary data.</text>
</comment>
<sequence>MMHKLSQVGLVLVCCNYAAAAIINGIPNVQLDAGSFIGNLSGDVSQFLGIPFAQPPVGNLRLHLPKPNAPYTGIHNATVYGSSCIQQNTTATIPSNIDPTALQFLELTASVLTTGDQSEDCLTINVMAPVNATGSSKLPVVTWIYGGGFETGGTASDTFGGTGIVQRSIELGQPVVFVSFNYRLNAFGFLAGTEVAKKGLGNIGLHDQRQALRWIHKYVHAFGGDPDKVTIWGASAGAASVGLHMITNGGNTEGLFRAAFMQSGSPGSAGTLAEGQPYYDALVADVGCSHAPDTLQCLREAPLQNLTVAINKSPNTDSYQSVNIAWSPRVDGVFLKDSPQQLVLKGSVADIPFVTGDCDDEGTAFSLASVNLTTNQEVLDYFHGNYFPKTSAKDIERLLQIYPNDTRLGSPFDTGTANALTPQYKRIAAITGDMMFQAPRRFFLKHRSSRQKTYSFLSKRFKSLPDFGSAHGTDVVNIFGPGDLTDYLIRFAATLDPNGNTGIFWPQFTAEDRKLLTLWDGATPLNITRDTYRVEGTEFLTQLALADPDTF</sequence>
<accession>A0ACB8SUJ9</accession>
<reference evidence="1" key="2">
    <citation type="journal article" date="2022" name="New Phytol.">
        <title>Evolutionary transition to the ectomycorrhizal habit in the genomes of a hyperdiverse lineage of mushroom-forming fungi.</title>
        <authorList>
            <person name="Looney B."/>
            <person name="Miyauchi S."/>
            <person name="Morin E."/>
            <person name="Drula E."/>
            <person name="Courty P.E."/>
            <person name="Kohler A."/>
            <person name="Kuo A."/>
            <person name="LaButti K."/>
            <person name="Pangilinan J."/>
            <person name="Lipzen A."/>
            <person name="Riley R."/>
            <person name="Andreopoulos W."/>
            <person name="He G."/>
            <person name="Johnson J."/>
            <person name="Nolan M."/>
            <person name="Tritt A."/>
            <person name="Barry K.W."/>
            <person name="Grigoriev I.V."/>
            <person name="Nagy L.G."/>
            <person name="Hibbett D."/>
            <person name="Henrissat B."/>
            <person name="Matheny P.B."/>
            <person name="Labbe J."/>
            <person name="Martin F.M."/>
        </authorList>
    </citation>
    <scope>NUCLEOTIDE SEQUENCE</scope>
    <source>
        <strain evidence="1">HHB10654</strain>
    </source>
</reference>
<organism evidence="1 2">
    <name type="scientific">Artomyces pyxidatus</name>
    <dbReference type="NCBI Taxonomy" id="48021"/>
    <lineage>
        <taxon>Eukaryota</taxon>
        <taxon>Fungi</taxon>
        <taxon>Dikarya</taxon>
        <taxon>Basidiomycota</taxon>
        <taxon>Agaricomycotina</taxon>
        <taxon>Agaricomycetes</taxon>
        <taxon>Russulales</taxon>
        <taxon>Auriscalpiaceae</taxon>
        <taxon>Artomyces</taxon>
    </lineage>
</organism>
<evidence type="ECO:0000313" key="2">
    <source>
        <dbReference type="Proteomes" id="UP000814140"/>
    </source>
</evidence>
<proteinExistence type="predicted"/>
<gene>
    <name evidence="1" type="ORF">BV25DRAFT_1131699</name>
</gene>
<protein>
    <submittedName>
        <fullName evidence="1">Alpha beta-hydrolase</fullName>
    </submittedName>
</protein>
<evidence type="ECO:0000313" key="1">
    <source>
        <dbReference type="EMBL" id="KAI0059491.1"/>
    </source>
</evidence>
<dbReference type="Proteomes" id="UP000814140">
    <property type="component" value="Unassembled WGS sequence"/>
</dbReference>
<keyword evidence="2" id="KW-1185">Reference proteome</keyword>